<name>A0A849BVW2_9NOCA</name>
<dbReference type="InterPro" id="IPR012312">
    <property type="entry name" value="Hemerythrin-like"/>
</dbReference>
<dbReference type="Gene3D" id="1.20.120.520">
    <property type="entry name" value="nmb1532 protein domain like"/>
    <property type="match status" value="1"/>
</dbReference>
<gene>
    <name evidence="2" type="ORF">HLB23_12805</name>
</gene>
<evidence type="ECO:0000259" key="1">
    <source>
        <dbReference type="Pfam" id="PF01814"/>
    </source>
</evidence>
<organism evidence="2 3">
    <name type="scientific">Nocardia uniformis</name>
    <dbReference type="NCBI Taxonomy" id="53432"/>
    <lineage>
        <taxon>Bacteria</taxon>
        <taxon>Bacillati</taxon>
        <taxon>Actinomycetota</taxon>
        <taxon>Actinomycetes</taxon>
        <taxon>Mycobacteriales</taxon>
        <taxon>Nocardiaceae</taxon>
        <taxon>Nocardia</taxon>
    </lineage>
</organism>
<dbReference type="AlphaFoldDB" id="A0A849BVW2"/>
<dbReference type="RefSeq" id="WP_067522433.1">
    <property type="nucleotide sequence ID" value="NZ_JABELX010000004.1"/>
</dbReference>
<proteinExistence type="predicted"/>
<accession>A0A849BVW2</accession>
<dbReference type="Pfam" id="PF01814">
    <property type="entry name" value="Hemerythrin"/>
    <property type="match status" value="1"/>
</dbReference>
<feature type="domain" description="Hemerythrin-like" evidence="1">
    <location>
        <begin position="9"/>
        <end position="123"/>
    </location>
</feature>
<sequence>MATEQEQDVVELLMAQHNRIKQLLEQVRTAAPGVKREPFEDLVRLLAVHEAAEEEVVHPTSRRVFVPDRIVDARLHEEDLAKQELAALYDLGVEHREFDQRFRNFAQQVVEHAEMEEKEEFGQLLQQTSQSERAALATAVRVAEATAPTRPHPGTGESALANLVVGPPMALFDRVRDAVRDWRTKSGN</sequence>
<comment type="caution">
    <text evidence="2">The sequence shown here is derived from an EMBL/GenBank/DDBJ whole genome shotgun (WGS) entry which is preliminary data.</text>
</comment>
<dbReference type="Proteomes" id="UP000586827">
    <property type="component" value="Unassembled WGS sequence"/>
</dbReference>
<evidence type="ECO:0000313" key="3">
    <source>
        <dbReference type="Proteomes" id="UP000586827"/>
    </source>
</evidence>
<protein>
    <submittedName>
        <fullName evidence="2">Hemerythrin domain-containing protein</fullName>
    </submittedName>
</protein>
<keyword evidence="3" id="KW-1185">Reference proteome</keyword>
<dbReference type="PANTHER" id="PTHR35585:SF1">
    <property type="entry name" value="HHE DOMAIN PROTEIN (AFU_ORTHOLOGUE AFUA_4G00730)"/>
    <property type="match status" value="1"/>
</dbReference>
<evidence type="ECO:0000313" key="2">
    <source>
        <dbReference type="EMBL" id="NNH70733.1"/>
    </source>
</evidence>
<dbReference type="PANTHER" id="PTHR35585">
    <property type="entry name" value="HHE DOMAIN PROTEIN (AFU_ORTHOLOGUE AFUA_4G00730)"/>
    <property type="match status" value="1"/>
</dbReference>
<dbReference type="EMBL" id="JABELX010000004">
    <property type="protein sequence ID" value="NNH70733.1"/>
    <property type="molecule type" value="Genomic_DNA"/>
</dbReference>
<reference evidence="2 3" key="1">
    <citation type="submission" date="2020-05" db="EMBL/GenBank/DDBJ databases">
        <title>MicrobeNet Type strains.</title>
        <authorList>
            <person name="Nicholson A.C."/>
        </authorList>
    </citation>
    <scope>NUCLEOTIDE SEQUENCE [LARGE SCALE GENOMIC DNA]</scope>
    <source>
        <strain evidence="2 3">JCM 3224</strain>
    </source>
</reference>